<dbReference type="PANTHER" id="PTHR20881">
    <property type="entry name" value="3-METHYL-2-OXOBUTANOATE HYDROXYMETHYLTRANSFERASE"/>
    <property type="match status" value="1"/>
</dbReference>
<sequence>MLIYRTQIGLLIQVIVYHDILGMLQHPKVTPKFRKQYARVGDVINKALLQYKEEVTNGSFPGPSHTTYKMNPKDAEAFTKELQSWVSTVQHLRQPMQLLSLRRRIWSYDQVPASPEATKTRPGFLSFYFNQIQ</sequence>
<dbReference type="InterPro" id="IPR003700">
    <property type="entry name" value="Pantoate_hydroxy_MeTrfase"/>
</dbReference>
<comment type="similarity">
    <text evidence="2">Belongs to the PanB family.</text>
</comment>
<dbReference type="PANTHER" id="PTHR20881:SF0">
    <property type="entry name" value="3-METHYL-2-OXOBUTANOATE HYDROXYMETHYLTRANSFERASE"/>
    <property type="match status" value="1"/>
</dbReference>
<name>A0ABR2E5Z3_9ROSI</name>
<dbReference type="EMBL" id="JBBPBM010000020">
    <property type="protein sequence ID" value="KAK8551980.1"/>
    <property type="molecule type" value="Genomic_DNA"/>
</dbReference>
<evidence type="ECO:0000313" key="7">
    <source>
        <dbReference type="Proteomes" id="UP001472677"/>
    </source>
</evidence>
<dbReference type="EC" id="2.1.2.11" evidence="3"/>
<dbReference type="Proteomes" id="UP001472677">
    <property type="component" value="Unassembled WGS sequence"/>
</dbReference>
<protein>
    <recommendedName>
        <fullName evidence="3">3-methyl-2-oxobutanoate hydroxymethyltransferase</fullName>
        <ecNumber evidence="3">2.1.2.11</ecNumber>
    </recommendedName>
</protein>
<evidence type="ECO:0000256" key="1">
    <source>
        <dbReference type="ARBA" id="ARBA00005033"/>
    </source>
</evidence>
<dbReference type="SUPFAM" id="SSF51621">
    <property type="entry name" value="Phosphoenolpyruvate/pyruvate domain"/>
    <property type="match status" value="1"/>
</dbReference>
<dbReference type="Gene3D" id="3.20.20.60">
    <property type="entry name" value="Phosphoenolpyruvate-binding domains"/>
    <property type="match status" value="1"/>
</dbReference>
<comment type="catalytic activity">
    <reaction evidence="5">
        <text>(6R)-5,10-methylene-5,6,7,8-tetrahydrofolate + 3-methyl-2-oxobutanoate + H2O = 2-dehydropantoate + (6S)-5,6,7,8-tetrahydrofolate</text>
        <dbReference type="Rhea" id="RHEA:11824"/>
        <dbReference type="ChEBI" id="CHEBI:11561"/>
        <dbReference type="ChEBI" id="CHEBI:11851"/>
        <dbReference type="ChEBI" id="CHEBI:15377"/>
        <dbReference type="ChEBI" id="CHEBI:15636"/>
        <dbReference type="ChEBI" id="CHEBI:57453"/>
        <dbReference type="EC" id="2.1.2.11"/>
    </reaction>
</comment>
<organism evidence="6 7">
    <name type="scientific">Hibiscus sabdariffa</name>
    <name type="common">roselle</name>
    <dbReference type="NCBI Taxonomy" id="183260"/>
    <lineage>
        <taxon>Eukaryota</taxon>
        <taxon>Viridiplantae</taxon>
        <taxon>Streptophyta</taxon>
        <taxon>Embryophyta</taxon>
        <taxon>Tracheophyta</taxon>
        <taxon>Spermatophyta</taxon>
        <taxon>Magnoliopsida</taxon>
        <taxon>eudicotyledons</taxon>
        <taxon>Gunneridae</taxon>
        <taxon>Pentapetalae</taxon>
        <taxon>rosids</taxon>
        <taxon>malvids</taxon>
        <taxon>Malvales</taxon>
        <taxon>Malvaceae</taxon>
        <taxon>Malvoideae</taxon>
        <taxon>Hibiscus</taxon>
    </lineage>
</organism>
<evidence type="ECO:0000256" key="3">
    <source>
        <dbReference type="ARBA" id="ARBA00012618"/>
    </source>
</evidence>
<comment type="pathway">
    <text evidence="1">Cofactor biosynthesis; (R)-pantothenate biosynthesis; (R)-pantoate from 3-methyl-2-oxobutanoate: step 1/2.</text>
</comment>
<dbReference type="InterPro" id="IPR040442">
    <property type="entry name" value="Pyrv_kinase-like_dom_sf"/>
</dbReference>
<dbReference type="InterPro" id="IPR015813">
    <property type="entry name" value="Pyrv/PenolPyrv_kinase-like_dom"/>
</dbReference>
<proteinExistence type="inferred from homology"/>
<comment type="caution">
    <text evidence="6">The sequence shown here is derived from an EMBL/GenBank/DDBJ whole genome shotgun (WGS) entry which is preliminary data.</text>
</comment>
<accession>A0ABR2E5Z3</accession>
<gene>
    <name evidence="6" type="ORF">V6N12_040596</name>
</gene>
<evidence type="ECO:0000256" key="4">
    <source>
        <dbReference type="ARBA" id="ARBA00022679"/>
    </source>
</evidence>
<dbReference type="Pfam" id="PF02548">
    <property type="entry name" value="Pantoate_transf"/>
    <property type="match status" value="1"/>
</dbReference>
<evidence type="ECO:0000256" key="5">
    <source>
        <dbReference type="ARBA" id="ARBA00049172"/>
    </source>
</evidence>
<keyword evidence="7" id="KW-1185">Reference proteome</keyword>
<keyword evidence="4" id="KW-0808">Transferase</keyword>
<evidence type="ECO:0000256" key="2">
    <source>
        <dbReference type="ARBA" id="ARBA00008676"/>
    </source>
</evidence>
<evidence type="ECO:0000313" key="6">
    <source>
        <dbReference type="EMBL" id="KAK8551980.1"/>
    </source>
</evidence>
<reference evidence="6 7" key="1">
    <citation type="journal article" date="2024" name="G3 (Bethesda)">
        <title>Genome assembly of Hibiscus sabdariffa L. provides insights into metabolisms of medicinal natural products.</title>
        <authorList>
            <person name="Kim T."/>
        </authorList>
    </citation>
    <scope>NUCLEOTIDE SEQUENCE [LARGE SCALE GENOMIC DNA]</scope>
    <source>
        <strain evidence="6">TK-2024</strain>
        <tissue evidence="6">Old leaves</tissue>
    </source>
</reference>